<dbReference type="Pfam" id="PF00166">
    <property type="entry name" value="Cpn10"/>
    <property type="match status" value="1"/>
</dbReference>
<evidence type="ECO:0000256" key="2">
    <source>
        <dbReference type="ARBA" id="ARBA00006975"/>
    </source>
</evidence>
<dbReference type="SMART" id="SM00883">
    <property type="entry name" value="Cpn10"/>
    <property type="match status" value="1"/>
</dbReference>
<name>A0A803NHR6_CANSA</name>
<dbReference type="InterPro" id="IPR020818">
    <property type="entry name" value="Chaperonin_GroES"/>
</dbReference>
<evidence type="ECO:0000256" key="4">
    <source>
        <dbReference type="ARBA" id="ARBA00022640"/>
    </source>
</evidence>
<keyword evidence="3" id="KW-0150">Chloroplast</keyword>
<dbReference type="FunFam" id="2.30.33.40:FF:000008">
    <property type="entry name" value="10 kDa chaperonin"/>
    <property type="match status" value="1"/>
</dbReference>
<reference evidence="10" key="2">
    <citation type="submission" date="2021-03" db="UniProtKB">
        <authorList>
            <consortium name="EnsemblPlants"/>
        </authorList>
    </citation>
    <scope>IDENTIFICATION</scope>
</reference>
<dbReference type="GO" id="GO:0009507">
    <property type="term" value="C:chloroplast"/>
    <property type="evidence" value="ECO:0007669"/>
    <property type="project" value="UniProtKB-SubCell"/>
</dbReference>
<comment type="function">
    <text evidence="7">Functions as a co-chaperone for protein folding in chloroplasts.</text>
</comment>
<evidence type="ECO:0000256" key="3">
    <source>
        <dbReference type="ARBA" id="ARBA00022528"/>
    </source>
</evidence>
<dbReference type="GO" id="GO:0005524">
    <property type="term" value="F:ATP binding"/>
    <property type="evidence" value="ECO:0007669"/>
    <property type="project" value="InterPro"/>
</dbReference>
<dbReference type="SUPFAM" id="SSF50129">
    <property type="entry name" value="GroES-like"/>
    <property type="match status" value="1"/>
</dbReference>
<keyword evidence="6 8" id="KW-0143">Chaperone</keyword>
<dbReference type="AlphaFoldDB" id="A0A803NHR6"/>
<dbReference type="InterPro" id="IPR052343">
    <property type="entry name" value="Retrotransposon-Effector_Assoc"/>
</dbReference>
<sequence length="339" mass="37519">MEEKWHIVGELVTKVVLEVLNEGGDPSCFNNTVITLIPKVKNSTSVSQLRPISLCNVLYKLVSKAIVLRLKPYLSLVISESQSAFLQSRLITDNVLVAFELLHSLKHLKQEKEGYATIKLDTSKVFDRVEWYFLQCIMTAMGFDSTVVNLIIRCISTVTYSFSINGNIQGQVMPTRGIRQGDPLSPYLFIICAEGLSRLFQHEEQLGVMALHCSVALPQPNPWRPLSSLSPNPSYATPTPTLLPSLTTSFFQVVPQADRVLVRLEELPEKSAGGVLLPKSAVKFERYLMGEVLSVGSDVGEVKAGLKVLFSDINAFEVDLGSNSKHCFCKESDLLAVVE</sequence>
<keyword evidence="5" id="KW-0809">Transit peptide</keyword>
<dbReference type="Gene3D" id="2.30.33.40">
    <property type="entry name" value="GroES chaperonin"/>
    <property type="match status" value="1"/>
</dbReference>
<comment type="subcellular location">
    <subcellularLocation>
        <location evidence="1">Plastid</location>
        <location evidence="1">Chloroplast</location>
    </subcellularLocation>
</comment>
<dbReference type="PANTHER" id="PTHR46890:SF48">
    <property type="entry name" value="RNA-DIRECTED DNA POLYMERASE"/>
    <property type="match status" value="1"/>
</dbReference>
<dbReference type="SUPFAM" id="SSF56672">
    <property type="entry name" value="DNA/RNA polymerases"/>
    <property type="match status" value="1"/>
</dbReference>
<dbReference type="CDD" id="cd00320">
    <property type="entry name" value="cpn10"/>
    <property type="match status" value="1"/>
</dbReference>
<dbReference type="GO" id="GO:0044183">
    <property type="term" value="F:protein folding chaperone"/>
    <property type="evidence" value="ECO:0007669"/>
    <property type="project" value="InterPro"/>
</dbReference>
<dbReference type="CDD" id="cd01650">
    <property type="entry name" value="RT_nLTR_like"/>
    <property type="match status" value="1"/>
</dbReference>
<organism evidence="10 11">
    <name type="scientific">Cannabis sativa</name>
    <name type="common">Hemp</name>
    <name type="synonym">Marijuana</name>
    <dbReference type="NCBI Taxonomy" id="3483"/>
    <lineage>
        <taxon>Eukaryota</taxon>
        <taxon>Viridiplantae</taxon>
        <taxon>Streptophyta</taxon>
        <taxon>Embryophyta</taxon>
        <taxon>Tracheophyta</taxon>
        <taxon>Spermatophyta</taxon>
        <taxon>Magnoliopsida</taxon>
        <taxon>eudicotyledons</taxon>
        <taxon>Gunneridae</taxon>
        <taxon>Pentapetalae</taxon>
        <taxon>rosids</taxon>
        <taxon>fabids</taxon>
        <taxon>Rosales</taxon>
        <taxon>Cannabaceae</taxon>
        <taxon>Cannabis</taxon>
    </lineage>
</organism>
<dbReference type="EnsemblPlants" id="evm.model.01.1593">
    <property type="protein sequence ID" value="cds.evm.model.01.1593"/>
    <property type="gene ID" value="evm.TU.01.1593"/>
</dbReference>
<dbReference type="InterPro" id="IPR011032">
    <property type="entry name" value="GroES-like_sf"/>
</dbReference>
<evidence type="ECO:0000256" key="5">
    <source>
        <dbReference type="ARBA" id="ARBA00022946"/>
    </source>
</evidence>
<proteinExistence type="inferred from homology"/>
<comment type="similarity">
    <text evidence="2 8">Belongs to the GroES chaperonin family.</text>
</comment>
<evidence type="ECO:0000256" key="6">
    <source>
        <dbReference type="ARBA" id="ARBA00023186"/>
    </source>
</evidence>
<keyword evidence="11" id="KW-1185">Reference proteome</keyword>
<dbReference type="InterPro" id="IPR000477">
    <property type="entry name" value="RT_dom"/>
</dbReference>
<evidence type="ECO:0000313" key="11">
    <source>
        <dbReference type="Proteomes" id="UP000596661"/>
    </source>
</evidence>
<feature type="domain" description="Reverse transcriptase" evidence="9">
    <location>
        <begin position="41"/>
        <end position="203"/>
    </location>
</feature>
<dbReference type="Gramene" id="evm.model.01.1593">
    <property type="protein sequence ID" value="cds.evm.model.01.1593"/>
    <property type="gene ID" value="evm.TU.01.1593"/>
</dbReference>
<accession>A0A803NHR6</accession>
<reference evidence="10" key="1">
    <citation type="submission" date="2018-11" db="EMBL/GenBank/DDBJ databases">
        <authorList>
            <person name="Grassa J C."/>
        </authorList>
    </citation>
    <scope>NUCLEOTIDE SEQUENCE [LARGE SCALE GENOMIC DNA]</scope>
</reference>
<protein>
    <recommendedName>
        <fullName evidence="9">Reverse transcriptase domain-containing protein</fullName>
    </recommendedName>
</protein>
<dbReference type="Pfam" id="PF00078">
    <property type="entry name" value="RVT_1"/>
    <property type="match status" value="1"/>
</dbReference>
<dbReference type="PANTHER" id="PTHR46890">
    <property type="entry name" value="NON-LTR RETROLELEMENT REVERSE TRANSCRIPTASE-LIKE PROTEIN-RELATED"/>
    <property type="match status" value="1"/>
</dbReference>
<keyword evidence="4" id="KW-0934">Plastid</keyword>
<evidence type="ECO:0000256" key="8">
    <source>
        <dbReference type="RuleBase" id="RU003479"/>
    </source>
</evidence>
<evidence type="ECO:0000259" key="9">
    <source>
        <dbReference type="Pfam" id="PF00078"/>
    </source>
</evidence>
<evidence type="ECO:0000256" key="7">
    <source>
        <dbReference type="ARBA" id="ARBA00055769"/>
    </source>
</evidence>
<dbReference type="InterPro" id="IPR043502">
    <property type="entry name" value="DNA/RNA_pol_sf"/>
</dbReference>
<dbReference type="PRINTS" id="PR00297">
    <property type="entry name" value="CHAPERONIN10"/>
</dbReference>
<evidence type="ECO:0000313" key="10">
    <source>
        <dbReference type="EnsemblPlants" id="cds.evm.model.01.1593"/>
    </source>
</evidence>
<evidence type="ECO:0000256" key="1">
    <source>
        <dbReference type="ARBA" id="ARBA00004229"/>
    </source>
</evidence>
<dbReference type="Proteomes" id="UP000596661">
    <property type="component" value="Chromosome 1"/>
</dbReference>
<dbReference type="EMBL" id="UZAU01000041">
    <property type="status" value="NOT_ANNOTATED_CDS"/>
    <property type="molecule type" value="Genomic_DNA"/>
</dbReference>
<dbReference type="InterPro" id="IPR037124">
    <property type="entry name" value="Chaperonin_GroES_sf"/>
</dbReference>